<evidence type="ECO:0000256" key="1">
    <source>
        <dbReference type="ARBA" id="ARBA00022676"/>
    </source>
</evidence>
<dbReference type="Pfam" id="PF01075">
    <property type="entry name" value="Glyco_transf_9"/>
    <property type="match status" value="1"/>
</dbReference>
<protein>
    <submittedName>
        <fullName evidence="3">Heptosyltransferase</fullName>
    </submittedName>
</protein>
<keyword evidence="4" id="KW-1185">Reference proteome</keyword>
<dbReference type="InterPro" id="IPR051199">
    <property type="entry name" value="LPS_LOS_Heptosyltrfase"/>
</dbReference>
<dbReference type="InterPro" id="IPR002201">
    <property type="entry name" value="Glyco_trans_9"/>
</dbReference>
<dbReference type="Proteomes" id="UP000002975">
    <property type="component" value="Unassembled WGS sequence"/>
</dbReference>
<dbReference type="BioCyc" id="FSP469605-HMP:GTSP-626-MONOMER"/>
<sequence>MKQNDPIKILVIRFKRIGDAILASPVCNSLKKTFPNSSIDYVLYEPSAPLFTNHPYIDNVICISKKEQENPFLYLKRVWKITRNKYDIIIDIMSTPKSEVFTLFSLGTPYRIGRVSKNKKRGYTYNYKQYEPQNTKNKVDKFLKQLLSPLEKDFKLSYAPELILSVSEEEKKEMKQKMERIGLSLEKPIIPFAVLSRVAGKTYPIENMKKIIQYCLDHYEAQFVFFYSSDQKAQIKEIEKDLNFPKNIFTNLETRDMRELMAFFANSTCYIGNEGGPRHLAQALGLPCFALFNPSAEKREWLPWPSDTNVGIEPKDTLSFHQISQEKYNSLTKEEAFALMTVPFIIEKLDIFLSKVLGKWLGGLLSGS</sequence>
<dbReference type="AlphaFoldDB" id="E5BDJ8"/>
<dbReference type="Gene3D" id="3.40.50.2000">
    <property type="entry name" value="Glycogen Phosphorylase B"/>
    <property type="match status" value="2"/>
</dbReference>
<accession>E5BDJ8</accession>
<dbReference type="GO" id="GO:0009244">
    <property type="term" value="P:lipopolysaccharide core region biosynthetic process"/>
    <property type="evidence" value="ECO:0007669"/>
    <property type="project" value="TreeGrafter"/>
</dbReference>
<dbReference type="GO" id="GO:0005829">
    <property type="term" value="C:cytosol"/>
    <property type="evidence" value="ECO:0007669"/>
    <property type="project" value="TreeGrafter"/>
</dbReference>
<dbReference type="OrthoDB" id="9781892at2"/>
<evidence type="ECO:0000313" key="3">
    <source>
        <dbReference type="EMBL" id="EFS21124.1"/>
    </source>
</evidence>
<name>E5BDJ8_9FUSO</name>
<dbReference type="PANTHER" id="PTHR30160:SF7">
    <property type="entry name" value="ADP-HEPTOSE--LPS HEPTOSYLTRANSFERASE 2"/>
    <property type="match status" value="1"/>
</dbReference>
<dbReference type="EMBL" id="GG657971">
    <property type="protein sequence ID" value="EFS21124.1"/>
    <property type="molecule type" value="Genomic_DNA"/>
</dbReference>
<proteinExistence type="predicted"/>
<keyword evidence="1" id="KW-0328">Glycosyltransferase</keyword>
<keyword evidence="2 3" id="KW-0808">Transferase</keyword>
<evidence type="ECO:0000313" key="4">
    <source>
        <dbReference type="Proteomes" id="UP000002975"/>
    </source>
</evidence>
<dbReference type="SUPFAM" id="SSF53756">
    <property type="entry name" value="UDP-Glycosyltransferase/glycogen phosphorylase"/>
    <property type="match status" value="1"/>
</dbReference>
<dbReference type="CDD" id="cd03789">
    <property type="entry name" value="GT9_LPS_heptosyltransferase"/>
    <property type="match status" value="1"/>
</dbReference>
<evidence type="ECO:0000256" key="2">
    <source>
        <dbReference type="ARBA" id="ARBA00022679"/>
    </source>
</evidence>
<organism evidence="3 4">
    <name type="scientific">Fusobacterium gonidiaformans 3-1-5R</name>
    <dbReference type="NCBI Taxonomy" id="469605"/>
    <lineage>
        <taxon>Bacteria</taxon>
        <taxon>Fusobacteriati</taxon>
        <taxon>Fusobacteriota</taxon>
        <taxon>Fusobacteriia</taxon>
        <taxon>Fusobacteriales</taxon>
        <taxon>Fusobacteriaceae</taxon>
        <taxon>Fusobacterium</taxon>
    </lineage>
</organism>
<dbReference type="GO" id="GO:0008713">
    <property type="term" value="F:ADP-heptose-lipopolysaccharide heptosyltransferase activity"/>
    <property type="evidence" value="ECO:0007669"/>
    <property type="project" value="TreeGrafter"/>
</dbReference>
<dbReference type="PANTHER" id="PTHR30160">
    <property type="entry name" value="TETRAACYLDISACCHARIDE 4'-KINASE-RELATED"/>
    <property type="match status" value="1"/>
</dbReference>
<dbReference type="HOGENOM" id="CLU_038371_3_0_0"/>
<reference evidence="3 4" key="1">
    <citation type="submission" date="2009-02" db="EMBL/GenBank/DDBJ databases">
        <title>The Genome Sequence of Fusobacterium sp. 3_1_5R.</title>
        <authorList>
            <consortium name="The Broad Institute Genome Sequencing Platform"/>
            <person name="Ward D."/>
            <person name="Young S.K."/>
            <person name="Kodira C.D."/>
            <person name="Zeng Q."/>
            <person name="Koehrsen M."/>
            <person name="Alvarado L."/>
            <person name="Berlin A."/>
            <person name="Borenstein D."/>
            <person name="Chen Z."/>
            <person name="Engels R."/>
            <person name="Freedman E."/>
            <person name="Gellesch M."/>
            <person name="Goldberg J."/>
            <person name="Griggs A."/>
            <person name="Gujja S."/>
            <person name="Heiman D."/>
            <person name="Hepburn T."/>
            <person name="Howarth C."/>
            <person name="Jen D."/>
            <person name="Larson L."/>
            <person name="Lewis B."/>
            <person name="Mehta T."/>
            <person name="Park D."/>
            <person name="Pearson M."/>
            <person name="Roberts A."/>
            <person name="Saif S."/>
            <person name="Shea T."/>
            <person name="Shenoy N."/>
            <person name="Sisk P."/>
            <person name="Stolte C."/>
            <person name="Sykes S."/>
            <person name="Walk T."/>
            <person name="White J."/>
            <person name="Yandava C."/>
            <person name="Allen-Vercoe E."/>
            <person name="Strauss J."/>
            <person name="Ambrose C."/>
            <person name="Lander E."/>
            <person name="Nusbaum C."/>
            <person name="Galagan J."/>
            <person name="Birren B."/>
        </authorList>
    </citation>
    <scope>NUCLEOTIDE SEQUENCE [LARGE SCALE GENOMIC DNA]</scope>
    <source>
        <strain evidence="3 4">3_1_5R</strain>
    </source>
</reference>
<gene>
    <name evidence="3" type="ORF">FSBG_00621</name>
</gene>
<dbReference type="RefSeq" id="WP_008801195.1">
    <property type="nucleotide sequence ID" value="NZ_GG657971.1"/>
</dbReference>